<name>A0A9Q8WE93_9PEZI</name>
<organism evidence="1 2">
    <name type="scientific">Colletotrichum lupini</name>
    <dbReference type="NCBI Taxonomy" id="145971"/>
    <lineage>
        <taxon>Eukaryota</taxon>
        <taxon>Fungi</taxon>
        <taxon>Dikarya</taxon>
        <taxon>Ascomycota</taxon>
        <taxon>Pezizomycotina</taxon>
        <taxon>Sordariomycetes</taxon>
        <taxon>Hypocreomycetidae</taxon>
        <taxon>Glomerellales</taxon>
        <taxon>Glomerellaceae</taxon>
        <taxon>Colletotrichum</taxon>
        <taxon>Colletotrichum acutatum species complex</taxon>
    </lineage>
</organism>
<dbReference type="Proteomes" id="UP000830671">
    <property type="component" value="Chromosome 3"/>
</dbReference>
<dbReference type="KEGG" id="clup:CLUP02_05681"/>
<dbReference type="AlphaFoldDB" id="A0A9Q8WE93"/>
<gene>
    <name evidence="1" type="ORF">CLUP02_05681</name>
</gene>
<protein>
    <submittedName>
        <fullName evidence="1">Uncharacterized protein</fullName>
    </submittedName>
</protein>
<evidence type="ECO:0000313" key="1">
    <source>
        <dbReference type="EMBL" id="UQC80199.1"/>
    </source>
</evidence>
<proteinExistence type="predicted"/>
<dbReference type="EMBL" id="CP019475">
    <property type="protein sequence ID" value="UQC80199.1"/>
    <property type="molecule type" value="Genomic_DNA"/>
</dbReference>
<accession>A0A9Q8WE93</accession>
<keyword evidence="2" id="KW-1185">Reference proteome</keyword>
<evidence type="ECO:0000313" key="2">
    <source>
        <dbReference type="Proteomes" id="UP000830671"/>
    </source>
</evidence>
<reference evidence="1" key="1">
    <citation type="journal article" date="2021" name="Mol. Plant Microbe Interact.">
        <title>Complete Genome Sequence of the Plant-Pathogenic Fungus Colletotrichum lupini.</title>
        <authorList>
            <person name="Baroncelli R."/>
            <person name="Pensec F."/>
            <person name="Da Lio D."/>
            <person name="Boufleur T."/>
            <person name="Vicente I."/>
            <person name="Sarrocco S."/>
            <person name="Picot A."/>
            <person name="Baraldi E."/>
            <person name="Sukno S."/>
            <person name="Thon M."/>
            <person name="Le Floch G."/>
        </authorList>
    </citation>
    <scope>NUCLEOTIDE SEQUENCE</scope>
    <source>
        <strain evidence="1">IMI 504893</strain>
    </source>
</reference>
<dbReference type="GeneID" id="73339697"/>
<sequence>MRMRKSPVRNHLNLATSTSNFDVDERESARQTYSRIRRCMWCLSILERRLGQSSENCHVVYPPILSQLRWQFGRWGPPFLRWTCFCRYRGEALEIAGIDRRSATALAGLEEGTDYCACQYPGCIVSVNDSYLASTYAKTRTYAVKSADAAEDPPKETLSPFRPRWTSPADPFLPIFNLSFVHPKTLYLLDHDNITRLIVEAYALAIGIVRSSLSFCIIFTHPQPIVHPSPQFNPHYSCLPSPRPSILTPAQLPVQPSSFVNHSQQASLGIPSFFFFRLHRHRQSDESVFNSSLPSGSCTTFYCYFRPEFSILSLSLLPFPSEAASSFLPSIEQAKRNHMSSNHAATRRRRDT</sequence>
<dbReference type="RefSeq" id="XP_049141830.1">
    <property type="nucleotide sequence ID" value="XM_049284687.1"/>
</dbReference>